<accession>A0A7W9E5X6</accession>
<organism evidence="2 3">
    <name type="scientific">Cryobacterium roopkundense</name>
    <dbReference type="NCBI Taxonomy" id="1001240"/>
    <lineage>
        <taxon>Bacteria</taxon>
        <taxon>Bacillati</taxon>
        <taxon>Actinomycetota</taxon>
        <taxon>Actinomycetes</taxon>
        <taxon>Micrococcales</taxon>
        <taxon>Microbacteriaceae</taxon>
        <taxon>Cryobacterium</taxon>
    </lineage>
</organism>
<keyword evidence="1" id="KW-0812">Transmembrane</keyword>
<feature type="transmembrane region" description="Helical" evidence="1">
    <location>
        <begin position="712"/>
        <end position="734"/>
    </location>
</feature>
<dbReference type="EMBL" id="JACHBQ010000002">
    <property type="protein sequence ID" value="MBB5643701.1"/>
    <property type="molecule type" value="Genomic_DNA"/>
</dbReference>
<gene>
    <name evidence="2" type="ORF">BJ997_004312</name>
</gene>
<evidence type="ECO:0000313" key="3">
    <source>
        <dbReference type="Proteomes" id="UP000561726"/>
    </source>
</evidence>
<comment type="caution">
    <text evidence="2">The sequence shown here is derived from an EMBL/GenBank/DDBJ whole genome shotgun (WGS) entry which is preliminary data.</text>
</comment>
<keyword evidence="1" id="KW-1133">Transmembrane helix</keyword>
<sequence>MLDGVNGERCQIPDLDLSRSVVDVTDQYAGDGAVCLLGAQITGQLSMNGAILTNETGPALAADGVSVGGGMFLDDGFTATGHGDDGAVRLLGAQITGPLSLRGAILTNETGPVLTADRVSVGGGMFLDDGFTATGHGDDGAVRLLGAHITGQLSMNGAILTNETGPVLTADRVNVGGGMFLDDGFTATAHGDNGAVCLLGAQITGPLSLRGAILTSETGPALVADGVSVGGQMFLDDGFTATGHGDDGAVRLLGAQITGPLSLRGAILTNETGPALAADGVSVGGGMVLDHGFTATGHGDRGAVCLLGAQITTQLSLRGAILTNETGPALAADGVSVGGGMVLDHGFTATGHGDDGAVRLLGAQITTQLSLRGAILTNEAGPALAADGVSVGGGMVLDHGFTATGHGDDGAVRLLGAQITTQLSLRGAILTNEAGPALAADGVSVGGGMVLDHGFTATGHGDDGAVRLLGAQITTQLSLRGAILTNETGPALAADGVSVGGDMVLDDGFTATGHGDRGAVRFVGAQITGGLWVADETVGRAIGGTGWVVDGLTYDGYPTARFTRWLDFLRDGTASYAAQPYQQLAAVARAAGHDADARSALIAQRDDQVQRSTLTGRAKAWARFTKLTLGYGYQPWRALIGVAGILLIAVLVTSFVPGALAVVTTSTTHELISTPCTSIQTFQIAVDTTIPLVSTGAGSACRLTSTVGGQAVGWIGVFLTVAGWALTALFAAGFTRAIRQA</sequence>
<keyword evidence="1" id="KW-0472">Membrane</keyword>
<name>A0A7W9E5X6_9MICO</name>
<evidence type="ECO:0000313" key="2">
    <source>
        <dbReference type="EMBL" id="MBB5643701.1"/>
    </source>
</evidence>
<feature type="transmembrane region" description="Helical" evidence="1">
    <location>
        <begin position="638"/>
        <end position="663"/>
    </location>
</feature>
<dbReference type="AlphaFoldDB" id="A0A7W9E5X6"/>
<dbReference type="RefSeq" id="WP_183323857.1">
    <property type="nucleotide sequence ID" value="NZ_JACHBQ010000002.1"/>
</dbReference>
<proteinExistence type="predicted"/>
<protein>
    <submittedName>
        <fullName evidence="2">Uncharacterized protein</fullName>
    </submittedName>
</protein>
<evidence type="ECO:0000256" key="1">
    <source>
        <dbReference type="SAM" id="Phobius"/>
    </source>
</evidence>
<dbReference type="Proteomes" id="UP000561726">
    <property type="component" value="Unassembled WGS sequence"/>
</dbReference>
<reference evidence="2 3" key="1">
    <citation type="submission" date="2020-08" db="EMBL/GenBank/DDBJ databases">
        <title>Sequencing the genomes of 1000 actinobacteria strains.</title>
        <authorList>
            <person name="Klenk H.-P."/>
        </authorList>
    </citation>
    <scope>NUCLEOTIDE SEQUENCE [LARGE SCALE GENOMIC DNA]</scope>
    <source>
        <strain evidence="2 3">DSM 21065</strain>
    </source>
</reference>